<dbReference type="Pfam" id="PF00753">
    <property type="entry name" value="Lactamase_B"/>
    <property type="match status" value="1"/>
</dbReference>
<reference evidence="7 8" key="1">
    <citation type="journal article" date="2016" name="Nat. Commun.">
        <title>Ectomycorrhizal ecology is imprinted in the genome of the dominant symbiotic fungus Cenococcum geophilum.</title>
        <authorList>
            <consortium name="DOE Joint Genome Institute"/>
            <person name="Peter M."/>
            <person name="Kohler A."/>
            <person name="Ohm R.A."/>
            <person name="Kuo A."/>
            <person name="Krutzmann J."/>
            <person name="Morin E."/>
            <person name="Arend M."/>
            <person name="Barry K.W."/>
            <person name="Binder M."/>
            <person name="Choi C."/>
            <person name="Clum A."/>
            <person name="Copeland A."/>
            <person name="Grisel N."/>
            <person name="Haridas S."/>
            <person name="Kipfer T."/>
            <person name="LaButti K."/>
            <person name="Lindquist E."/>
            <person name="Lipzen A."/>
            <person name="Maire R."/>
            <person name="Meier B."/>
            <person name="Mihaltcheva S."/>
            <person name="Molinier V."/>
            <person name="Murat C."/>
            <person name="Poggeler S."/>
            <person name="Quandt C.A."/>
            <person name="Sperisen C."/>
            <person name="Tritt A."/>
            <person name="Tisserant E."/>
            <person name="Crous P.W."/>
            <person name="Henrissat B."/>
            <person name="Nehls U."/>
            <person name="Egli S."/>
            <person name="Spatafora J.W."/>
            <person name="Grigoriev I.V."/>
            <person name="Martin F.M."/>
        </authorList>
    </citation>
    <scope>NUCLEOTIDE SEQUENCE [LARGE SCALE GENOMIC DNA]</scope>
    <source>
        <strain evidence="7 8">CBS 207.34</strain>
    </source>
</reference>
<comment type="similarity">
    <text evidence="2">Belongs to the metallo-beta-lactamase superfamily.</text>
</comment>
<evidence type="ECO:0000256" key="5">
    <source>
        <dbReference type="ARBA" id="ARBA00022833"/>
    </source>
</evidence>
<evidence type="ECO:0000256" key="1">
    <source>
        <dbReference type="ARBA" id="ARBA00001947"/>
    </source>
</evidence>
<dbReference type="CDD" id="cd07730">
    <property type="entry name" value="metallo-hydrolase-like_MBL-fold"/>
    <property type="match status" value="1"/>
</dbReference>
<organism evidence="7 8">
    <name type="scientific">Glonium stellatum</name>
    <dbReference type="NCBI Taxonomy" id="574774"/>
    <lineage>
        <taxon>Eukaryota</taxon>
        <taxon>Fungi</taxon>
        <taxon>Dikarya</taxon>
        <taxon>Ascomycota</taxon>
        <taxon>Pezizomycotina</taxon>
        <taxon>Dothideomycetes</taxon>
        <taxon>Pleosporomycetidae</taxon>
        <taxon>Gloniales</taxon>
        <taxon>Gloniaceae</taxon>
        <taxon>Glonium</taxon>
    </lineage>
</organism>
<proteinExistence type="inferred from homology"/>
<keyword evidence="3" id="KW-0479">Metal-binding</keyword>
<evidence type="ECO:0000313" key="8">
    <source>
        <dbReference type="Proteomes" id="UP000250140"/>
    </source>
</evidence>
<dbReference type="AlphaFoldDB" id="A0A8E2F4E1"/>
<keyword evidence="4 7" id="KW-0378">Hydrolase</keyword>
<dbReference type="OrthoDB" id="10250730at2759"/>
<evidence type="ECO:0000259" key="6">
    <source>
        <dbReference type="SMART" id="SM00849"/>
    </source>
</evidence>
<dbReference type="PANTHER" id="PTHR42978:SF2">
    <property type="entry name" value="102 KBASES UNSTABLE REGION: FROM 1 TO 119443"/>
    <property type="match status" value="1"/>
</dbReference>
<dbReference type="PANTHER" id="PTHR42978">
    <property type="entry name" value="QUORUM-QUENCHING LACTONASE YTNP-RELATED-RELATED"/>
    <property type="match status" value="1"/>
</dbReference>
<dbReference type="InterPro" id="IPR036866">
    <property type="entry name" value="RibonucZ/Hydroxyglut_hydro"/>
</dbReference>
<evidence type="ECO:0000256" key="3">
    <source>
        <dbReference type="ARBA" id="ARBA00022723"/>
    </source>
</evidence>
<dbReference type="SUPFAM" id="SSF56281">
    <property type="entry name" value="Metallo-hydrolase/oxidoreductase"/>
    <property type="match status" value="1"/>
</dbReference>
<evidence type="ECO:0000256" key="4">
    <source>
        <dbReference type="ARBA" id="ARBA00022801"/>
    </source>
</evidence>
<dbReference type="InterPro" id="IPR051013">
    <property type="entry name" value="MBL_superfamily_lactonases"/>
</dbReference>
<name>A0A8E2F4E1_9PEZI</name>
<sequence>MSTLQEWSLPEIRSDKAFVTVSPVEGGFITLPEKAFVAPVDLGARRTVPSLAFLITHPGLDDTGSIGIGTSRRPLRLMFDLGTRSEVGQYLPEQQAHLKTREPHRLGPGVVKHLATGNIAPEDIDIVMYSHIHWDHHGDPENFPTSKFLVGSGSLNVLKYGLPGKGSHQFFDPDLLPMERTLELPSAEAGECQRAERSWKWNPIGPFPAGLDLFGDGSIYVIDAPGHLPGHVNLLCRTGPGRWVCLCGDAYHDKRLLTGEKEIGTWMDEHGGTLCIHLDKRVAEESIRRLRELAKLEYVEIIAAHDLEWYEQNKERLFPRNL</sequence>
<accession>A0A8E2F4E1</accession>
<dbReference type="Gene3D" id="3.60.15.10">
    <property type="entry name" value="Ribonuclease Z/Hydroxyacylglutathione hydrolase-like"/>
    <property type="match status" value="1"/>
</dbReference>
<feature type="domain" description="Metallo-beta-lactamase" evidence="6">
    <location>
        <begin position="62"/>
        <end position="305"/>
    </location>
</feature>
<dbReference type="GO" id="GO:0046872">
    <property type="term" value="F:metal ion binding"/>
    <property type="evidence" value="ECO:0007669"/>
    <property type="project" value="UniProtKB-KW"/>
</dbReference>
<keyword evidence="5" id="KW-0862">Zinc</keyword>
<protein>
    <submittedName>
        <fullName evidence="7">Metallo-hydrolase/oxidoreductase</fullName>
    </submittedName>
</protein>
<dbReference type="InterPro" id="IPR001279">
    <property type="entry name" value="Metallo-B-lactamas"/>
</dbReference>
<keyword evidence="8" id="KW-1185">Reference proteome</keyword>
<dbReference type="SMART" id="SM00849">
    <property type="entry name" value="Lactamase_B"/>
    <property type="match status" value="1"/>
</dbReference>
<gene>
    <name evidence="7" type="ORF">AOQ84DRAFT_2453</name>
</gene>
<evidence type="ECO:0000256" key="2">
    <source>
        <dbReference type="ARBA" id="ARBA00007749"/>
    </source>
</evidence>
<comment type="cofactor">
    <cofactor evidence="1">
        <name>Zn(2+)</name>
        <dbReference type="ChEBI" id="CHEBI:29105"/>
    </cofactor>
</comment>
<dbReference type="EMBL" id="KV749285">
    <property type="protein sequence ID" value="OCL10236.1"/>
    <property type="molecule type" value="Genomic_DNA"/>
</dbReference>
<evidence type="ECO:0000313" key="7">
    <source>
        <dbReference type="EMBL" id="OCL10236.1"/>
    </source>
</evidence>
<dbReference type="Proteomes" id="UP000250140">
    <property type="component" value="Unassembled WGS sequence"/>
</dbReference>
<dbReference type="GO" id="GO:0016787">
    <property type="term" value="F:hydrolase activity"/>
    <property type="evidence" value="ECO:0007669"/>
    <property type="project" value="UniProtKB-KW"/>
</dbReference>